<dbReference type="SUPFAM" id="SSF52540">
    <property type="entry name" value="P-loop containing nucleoside triphosphate hydrolases"/>
    <property type="match status" value="1"/>
</dbReference>
<organism evidence="1 2">
    <name type="scientific">Streptomyces klenkii</name>
    <dbReference type="NCBI Taxonomy" id="1420899"/>
    <lineage>
        <taxon>Bacteria</taxon>
        <taxon>Bacillati</taxon>
        <taxon>Actinomycetota</taxon>
        <taxon>Actinomycetes</taxon>
        <taxon>Kitasatosporales</taxon>
        <taxon>Streptomycetaceae</taxon>
        <taxon>Streptomyces</taxon>
    </lineage>
</organism>
<sequence length="221" mass="23950">MADFWVLLGTDYCGKSSVLEALADGRSAIHPVSYDRHMLPEEYAPHAGLHALLGTALRDGGGTYSGDFVLSLLQVGVVYLRDRALAGPAGRTVLLDSYYYKVLAKCRLLGLDGDRAFRWWRTFPQPRGVVLLDVDPADAWRRSGEGALLNPMEHYGTAGTRAEFLRFQADLRDLLLDEVARLPVVRISAGGDVAATTAAVARAVGEPGLRETAARARGGRL</sequence>
<dbReference type="InterPro" id="IPR027417">
    <property type="entry name" value="P-loop_NTPase"/>
</dbReference>
<dbReference type="AlphaFoldDB" id="A0A3B0BHV9"/>
<comment type="caution">
    <text evidence="1">The sequence shown here is derived from an EMBL/GenBank/DDBJ whole genome shotgun (WGS) entry which is preliminary data.</text>
</comment>
<keyword evidence="2" id="KW-1185">Reference proteome</keyword>
<dbReference type="Gene3D" id="3.40.50.300">
    <property type="entry name" value="P-loop containing nucleotide triphosphate hydrolases"/>
    <property type="match status" value="1"/>
</dbReference>
<evidence type="ECO:0000313" key="2">
    <source>
        <dbReference type="Proteomes" id="UP000270343"/>
    </source>
</evidence>
<dbReference type="OrthoDB" id="4274321at2"/>
<proteinExistence type="predicted"/>
<dbReference type="EMBL" id="RBAM01000006">
    <property type="protein sequence ID" value="RKN71607.1"/>
    <property type="molecule type" value="Genomic_DNA"/>
</dbReference>
<reference evidence="1 2" key="1">
    <citation type="journal article" date="2015" name="Antonie Van Leeuwenhoek">
        <title>Streptomyces klenkii sp. nov., isolated from deep marine sediment.</title>
        <authorList>
            <person name="Veyisoglu A."/>
            <person name="Sahin N."/>
        </authorList>
    </citation>
    <scope>NUCLEOTIDE SEQUENCE [LARGE SCALE GENOMIC DNA]</scope>
    <source>
        <strain evidence="1 2">KCTC 29202</strain>
    </source>
</reference>
<evidence type="ECO:0008006" key="3">
    <source>
        <dbReference type="Google" id="ProtNLM"/>
    </source>
</evidence>
<name>A0A3B0BHV9_9ACTN</name>
<gene>
    <name evidence="1" type="ORF">D7231_16520</name>
</gene>
<evidence type="ECO:0000313" key="1">
    <source>
        <dbReference type="EMBL" id="RKN71607.1"/>
    </source>
</evidence>
<dbReference type="Proteomes" id="UP000270343">
    <property type="component" value="Unassembled WGS sequence"/>
</dbReference>
<protein>
    <recommendedName>
        <fullName evidence="3">Thymidylate kinase</fullName>
    </recommendedName>
</protein>
<accession>A0A3B0BHV9</accession>
<dbReference type="RefSeq" id="WP_120756219.1">
    <property type="nucleotide sequence ID" value="NZ_JBFADQ010000027.1"/>
</dbReference>